<evidence type="ECO:0000259" key="3">
    <source>
        <dbReference type="Pfam" id="PF12781"/>
    </source>
</evidence>
<dbReference type="Gene3D" id="1.20.920.20">
    <property type="match status" value="1"/>
</dbReference>
<feature type="non-terminal residue" evidence="4">
    <location>
        <position position="421"/>
    </location>
</feature>
<reference evidence="4" key="1">
    <citation type="submission" date="2022-03" db="EMBL/GenBank/DDBJ databases">
        <title>Draft genome sequence of Aduncisulcus paluster, a free-living microaerophilic Fornicata.</title>
        <authorList>
            <person name="Yuyama I."/>
            <person name="Kume K."/>
            <person name="Tamura T."/>
            <person name="Inagaki Y."/>
            <person name="Hashimoto T."/>
        </authorList>
    </citation>
    <scope>NUCLEOTIDE SEQUENCE</scope>
    <source>
        <strain evidence="4">NY0171</strain>
    </source>
</reference>
<dbReference type="InterPro" id="IPR035706">
    <property type="entry name" value="AAA_9"/>
</dbReference>
<dbReference type="Gene3D" id="1.10.8.1220">
    <property type="match status" value="1"/>
</dbReference>
<dbReference type="InterPro" id="IPR026983">
    <property type="entry name" value="DHC"/>
</dbReference>
<proteinExistence type="predicted"/>
<feature type="domain" description="Dynein heavy chain ATP-binding dynein motor region" evidence="3">
    <location>
        <begin position="134"/>
        <end position="354"/>
    </location>
</feature>
<evidence type="ECO:0000256" key="1">
    <source>
        <dbReference type="SAM" id="Coils"/>
    </source>
</evidence>
<dbReference type="Pfam" id="PF12777">
    <property type="entry name" value="MT"/>
    <property type="match status" value="1"/>
</dbReference>
<evidence type="ECO:0000259" key="2">
    <source>
        <dbReference type="Pfam" id="PF12777"/>
    </source>
</evidence>
<feature type="domain" description="Dynein heavy chain coiled coil stalk" evidence="2">
    <location>
        <begin position="7"/>
        <end position="102"/>
    </location>
</feature>
<feature type="non-terminal residue" evidence="4">
    <location>
        <position position="1"/>
    </location>
</feature>
<dbReference type="Proteomes" id="UP001057375">
    <property type="component" value="Unassembled WGS sequence"/>
</dbReference>
<gene>
    <name evidence="4" type="ORF">ADUPG1_000557</name>
</gene>
<dbReference type="Gene3D" id="6.10.140.1060">
    <property type="match status" value="1"/>
</dbReference>
<feature type="coiled-coil region" evidence="1">
    <location>
        <begin position="295"/>
        <end position="322"/>
    </location>
</feature>
<comment type="caution">
    <text evidence="4">The sequence shown here is derived from an EMBL/GenBank/DDBJ whole genome shotgun (WGS) entry which is preliminary data.</text>
</comment>
<evidence type="ECO:0000313" key="5">
    <source>
        <dbReference type="Proteomes" id="UP001057375"/>
    </source>
</evidence>
<name>A0ABQ5K7A6_9EUKA</name>
<evidence type="ECO:0000313" key="4">
    <source>
        <dbReference type="EMBL" id="GKT28283.1"/>
    </source>
</evidence>
<dbReference type="InterPro" id="IPR027417">
    <property type="entry name" value="P-loop_NTPase"/>
</dbReference>
<dbReference type="InterPro" id="IPR024743">
    <property type="entry name" value="Dynein_HC_stalk"/>
</dbReference>
<organism evidence="4 5">
    <name type="scientific">Aduncisulcus paluster</name>
    <dbReference type="NCBI Taxonomy" id="2918883"/>
    <lineage>
        <taxon>Eukaryota</taxon>
        <taxon>Metamonada</taxon>
        <taxon>Carpediemonas-like organisms</taxon>
        <taxon>Aduncisulcus</taxon>
    </lineage>
</organism>
<keyword evidence="5" id="KW-1185">Reference proteome</keyword>
<protein>
    <submittedName>
        <fullName evidence="4">Dynein heavy chain</fullName>
    </submittedName>
</protein>
<sequence length="421" mass="47695">LRVAEEDLASKEAALAKLQAKYDNAMAEKQALEDEAIKTRKKLTAARALISGLSGERERWEEESQELKMKIGRLIGDVSLCSAFLSYAGAFNQEFRNILTENWLKDMRERVIPFTPGIQDKITQFLVSEATVGEWNLQGLPTDDLSVQNGIIVTTATRYPLLIDPQAQANTWIKNREGDNNLKVTKLNHRYFKNHLEDALNNGFPILIEDVEDELDPMLDPILEKQFVRSGKSLKVRLGDEECDVTDGFMLYITTRIANPKYSPEVFAKAAIIDFAVTMNGLEQQLLTRVVNKERVELEEQRHALLETVNKNKKQLEQLEEDLLFRLSTSKKGLLDDDTLVEVLAKTKSTTAEVKEKLASASEMEAKINEAREEYRPVATRGSIMYFLVAEMALVNNNYQTSLKQFLAWFDLAIETAEASP</sequence>
<feature type="coiled-coil region" evidence="1">
    <location>
        <begin position="1"/>
        <end position="77"/>
    </location>
</feature>
<dbReference type="Pfam" id="PF12781">
    <property type="entry name" value="AAA_9"/>
    <property type="match status" value="1"/>
</dbReference>
<dbReference type="Gene3D" id="3.40.50.300">
    <property type="entry name" value="P-loop containing nucleotide triphosphate hydrolases"/>
    <property type="match status" value="1"/>
</dbReference>
<accession>A0ABQ5K7A6</accession>
<dbReference type="EMBL" id="BQXS01000215">
    <property type="protein sequence ID" value="GKT28283.1"/>
    <property type="molecule type" value="Genomic_DNA"/>
</dbReference>
<dbReference type="PANTHER" id="PTHR22878">
    <property type="entry name" value="DYNEIN HEAVY CHAIN 6, AXONEMAL-LIKE-RELATED"/>
    <property type="match status" value="1"/>
</dbReference>
<dbReference type="PANTHER" id="PTHR22878:SF63">
    <property type="entry name" value="DYNEIN AXONEMAL HEAVY CHAIN 10"/>
    <property type="match status" value="1"/>
</dbReference>
<keyword evidence="1" id="KW-0175">Coiled coil</keyword>